<name>A0A7Z1A362_MORCA</name>
<reference evidence="1 2" key="1">
    <citation type="journal article" date="2016" name="Genome Biol. Evol.">
        <title>Comparative Genomic Analyses of the Moraxella catarrhalis Serosensitive and Seroresistant Lineages Demonstrate Their Independent Evolution.</title>
        <authorList>
            <person name="Earl J.P."/>
            <person name="de Vries S.P."/>
            <person name="Ahmed A."/>
            <person name="Powell E."/>
            <person name="Schultz M.P."/>
            <person name="Hermans P.W."/>
            <person name="Hill D.J."/>
            <person name="Zhou Z."/>
            <person name="Constantinidou C.I."/>
            <person name="Hu F.Z."/>
            <person name="Bootsma H.J."/>
            <person name="Ehrlich G.D."/>
        </authorList>
    </citation>
    <scope>NUCLEOTIDE SEQUENCE [LARGE SCALE GENOMIC DNA]</scope>
    <source>
        <strain evidence="1 2">Z7574</strain>
    </source>
</reference>
<proteinExistence type="predicted"/>
<protein>
    <submittedName>
        <fullName evidence="1">Uncharacterized protein</fullName>
    </submittedName>
</protein>
<sequence length="343" mass="39435">MVNDMDLNVIREKIADLVDVAEQRRISFSEIQSVFKSVKNSLNGRTFIHLKNKLGGEYASVKLTTLHQNLSNIINAHIFFDDKLIFIFEKEDEIKTKLDAYFDGQNCGSYQPYKKQKLEELCDFYHFFVCREINVKVQLSLNDLKEVDGNYQEIYAIEKIPLNCHDFIMIDNKWIVVGIDLADVLGVNELNIAENNFFNFLNKEIDIQLDKRVDLFPKIRAFYDLPQNSDNGVTEISFITTAGTAHHEVLKGNATDLRQAPYHNGGVKAVRGQKYNGQLLNNDITPYKINTRFYRMDNRDMDIAIKSSYRALHTVNASQVYGAFIYGSRSLSDLNFAINRLTA</sequence>
<gene>
    <name evidence="1" type="ORF">AO382_2111</name>
</gene>
<dbReference type="AlphaFoldDB" id="A0A7Z1A362"/>
<dbReference type="Proteomes" id="UP000078446">
    <property type="component" value="Unassembled WGS sequence"/>
</dbReference>
<evidence type="ECO:0000313" key="2">
    <source>
        <dbReference type="Proteomes" id="UP000078446"/>
    </source>
</evidence>
<organism evidence="1 2">
    <name type="scientific">Moraxella catarrhalis</name>
    <name type="common">Branhamella catarrhalis</name>
    <dbReference type="NCBI Taxonomy" id="480"/>
    <lineage>
        <taxon>Bacteria</taxon>
        <taxon>Pseudomonadati</taxon>
        <taxon>Pseudomonadota</taxon>
        <taxon>Gammaproteobacteria</taxon>
        <taxon>Moraxellales</taxon>
        <taxon>Moraxellaceae</taxon>
        <taxon>Moraxella</taxon>
    </lineage>
</organism>
<accession>A0A7Z1A362</accession>
<dbReference type="EMBL" id="LXHE01000023">
    <property type="protein sequence ID" value="OAU99268.1"/>
    <property type="molecule type" value="Genomic_DNA"/>
</dbReference>
<comment type="caution">
    <text evidence="1">The sequence shown here is derived from an EMBL/GenBank/DDBJ whole genome shotgun (WGS) entry which is preliminary data.</text>
</comment>
<evidence type="ECO:0000313" key="1">
    <source>
        <dbReference type="EMBL" id="OAU99268.1"/>
    </source>
</evidence>